<dbReference type="Pfam" id="PF12756">
    <property type="entry name" value="zf-C2H2_2"/>
    <property type="match status" value="1"/>
</dbReference>
<dbReference type="InterPro" id="IPR036236">
    <property type="entry name" value="Znf_C2H2_sf"/>
</dbReference>
<evidence type="ECO:0000256" key="5">
    <source>
        <dbReference type="ARBA" id="ARBA00022737"/>
    </source>
</evidence>
<feature type="region of interest" description="Disordered" evidence="9">
    <location>
        <begin position="133"/>
        <end position="163"/>
    </location>
</feature>
<evidence type="ECO:0000256" key="8">
    <source>
        <dbReference type="ARBA" id="ARBA00034126"/>
    </source>
</evidence>
<evidence type="ECO:0000313" key="11">
    <source>
        <dbReference type="EMBL" id="CAG6719024.1"/>
    </source>
</evidence>
<dbReference type="GO" id="GO:0003676">
    <property type="term" value="F:nucleic acid binding"/>
    <property type="evidence" value="ECO:0007669"/>
    <property type="project" value="InterPro"/>
</dbReference>
<dbReference type="SUPFAM" id="SSF57667">
    <property type="entry name" value="beta-beta-alpha zinc fingers"/>
    <property type="match status" value="1"/>
</dbReference>
<evidence type="ECO:0000256" key="1">
    <source>
        <dbReference type="ARBA" id="ARBA00004496"/>
    </source>
</evidence>
<evidence type="ECO:0000256" key="3">
    <source>
        <dbReference type="ARBA" id="ARBA00022517"/>
    </source>
</evidence>
<dbReference type="PANTHER" id="PTHR13182:SF8">
    <property type="entry name" value="CYTOPLASMIC 60S SUBUNIT BIOGENESIS FACTOR ZNF622"/>
    <property type="match status" value="1"/>
</dbReference>
<dbReference type="EMBL" id="HBUF01632560">
    <property type="protein sequence ID" value="CAG6783453.1"/>
    <property type="molecule type" value="Transcribed_RNA"/>
</dbReference>
<dbReference type="EMBL" id="HBUF01358191">
    <property type="protein sequence ID" value="CAG6719021.1"/>
    <property type="molecule type" value="Transcribed_RNA"/>
</dbReference>
<feature type="compositionally biased region" description="Acidic residues" evidence="9">
    <location>
        <begin position="137"/>
        <end position="161"/>
    </location>
</feature>
<dbReference type="GO" id="GO:0042273">
    <property type="term" value="P:ribosomal large subunit biogenesis"/>
    <property type="evidence" value="ECO:0007669"/>
    <property type="project" value="TreeGrafter"/>
</dbReference>
<dbReference type="PANTHER" id="PTHR13182">
    <property type="entry name" value="ZINC FINGER PROTEIN 622"/>
    <property type="match status" value="1"/>
</dbReference>
<dbReference type="EMBL" id="HBUF01632559">
    <property type="protein sequence ID" value="CAG6783452.1"/>
    <property type="molecule type" value="Transcribed_RNA"/>
</dbReference>
<name>A0A8D8V8R1_9HEMI</name>
<dbReference type="InterPro" id="IPR013087">
    <property type="entry name" value="Znf_C2H2_type"/>
</dbReference>
<organism evidence="11">
    <name type="scientific">Cacopsylla melanoneura</name>
    <dbReference type="NCBI Taxonomy" id="428564"/>
    <lineage>
        <taxon>Eukaryota</taxon>
        <taxon>Metazoa</taxon>
        <taxon>Ecdysozoa</taxon>
        <taxon>Arthropoda</taxon>
        <taxon>Hexapoda</taxon>
        <taxon>Insecta</taxon>
        <taxon>Pterygota</taxon>
        <taxon>Neoptera</taxon>
        <taxon>Paraneoptera</taxon>
        <taxon>Hemiptera</taxon>
        <taxon>Sternorrhyncha</taxon>
        <taxon>Psylloidea</taxon>
        <taxon>Psyllidae</taxon>
        <taxon>Psyllinae</taxon>
        <taxon>Cacopsylla</taxon>
    </lineage>
</organism>
<dbReference type="SMART" id="SM00451">
    <property type="entry name" value="ZnF_U1"/>
    <property type="match status" value="2"/>
</dbReference>
<dbReference type="AlphaFoldDB" id="A0A8D8V8R1"/>
<evidence type="ECO:0000259" key="10">
    <source>
        <dbReference type="PROSITE" id="PS00028"/>
    </source>
</evidence>
<keyword evidence="6" id="KW-0863">Zinc-finger</keyword>
<sequence length="386" mass="45185">MSSQTEMSQFTCVSCHVAFQDADTQRMHYKTDWHRYNLKRKVAELPPVSPEEFQRRVYQQREKEQFVIQDQSTYCTVCKKSFGNTKAFDNHINSKKHKDLLKHLDEDDRENIGIPCEKKIQDDVSMRAGMKMKTNNDDEEEEDWDDEDIEEVDSDEWENETSDNNPVASNNCLFCPHHSRSLYKNLQHMTAAHTFFIPDLEYVVNLEGLLLYLGEKVCQGFICLWCNDEKKTFHSLESTQQHMVDKGHCKMLHDGKALLEYFDFYDYSSSYPEVEETTVAIEPNVLDDASYELVLPSGASIGHRSLAVYYRQSLDATKNKQNTTQKKINKIISHYKGLGYTAETKEVIKKKARDIHYMHRVMSKYSTQLSFKANKMQHHFRAQVMF</sequence>
<dbReference type="EMBL" id="HBUF01632561">
    <property type="protein sequence ID" value="CAG6783454.1"/>
    <property type="molecule type" value="Transcribed_RNA"/>
</dbReference>
<dbReference type="PROSITE" id="PS00028">
    <property type="entry name" value="ZINC_FINGER_C2H2_1"/>
    <property type="match status" value="2"/>
</dbReference>
<evidence type="ECO:0000256" key="6">
    <source>
        <dbReference type="ARBA" id="ARBA00022771"/>
    </source>
</evidence>
<dbReference type="EMBL" id="HBUF01121298">
    <property type="protein sequence ID" value="CAG6642203.1"/>
    <property type="molecule type" value="Transcribed_RNA"/>
</dbReference>
<comment type="similarity">
    <text evidence="8">Belongs to the REI1 family.</text>
</comment>
<protein>
    <submittedName>
        <fullName evidence="11">Zinc finger protein 622</fullName>
    </submittedName>
</protein>
<dbReference type="Pfam" id="PF12171">
    <property type="entry name" value="zf-C2H2_jaz"/>
    <property type="match status" value="1"/>
</dbReference>
<evidence type="ECO:0000256" key="4">
    <source>
        <dbReference type="ARBA" id="ARBA00022723"/>
    </source>
</evidence>
<keyword evidence="3" id="KW-0690">Ribosome biogenesis</keyword>
<keyword evidence="4" id="KW-0479">Metal-binding</keyword>
<keyword evidence="7" id="KW-0862">Zinc</keyword>
<accession>A0A8D8V8R1</accession>
<comment type="subcellular location">
    <subcellularLocation>
        <location evidence="1">Cytoplasm</location>
    </subcellularLocation>
</comment>
<reference evidence="11" key="1">
    <citation type="submission" date="2021-05" db="EMBL/GenBank/DDBJ databases">
        <authorList>
            <person name="Alioto T."/>
            <person name="Alioto T."/>
            <person name="Gomez Garrido J."/>
        </authorList>
    </citation>
    <scope>NUCLEOTIDE SEQUENCE</scope>
</reference>
<evidence type="ECO:0000256" key="2">
    <source>
        <dbReference type="ARBA" id="ARBA00022490"/>
    </source>
</evidence>
<dbReference type="EMBL" id="HBUF01121299">
    <property type="protein sequence ID" value="CAG6642204.1"/>
    <property type="molecule type" value="Transcribed_RNA"/>
</dbReference>
<dbReference type="GO" id="GO:0005737">
    <property type="term" value="C:cytoplasm"/>
    <property type="evidence" value="ECO:0007669"/>
    <property type="project" value="UniProtKB-SubCell"/>
</dbReference>
<dbReference type="InterPro" id="IPR040025">
    <property type="entry name" value="Znf622/Rei1/Reh1"/>
</dbReference>
<dbReference type="InterPro" id="IPR022755">
    <property type="entry name" value="Znf_C2H2_jaz"/>
</dbReference>
<dbReference type="GO" id="GO:0030687">
    <property type="term" value="C:preribosome, large subunit precursor"/>
    <property type="evidence" value="ECO:0007669"/>
    <property type="project" value="TreeGrafter"/>
</dbReference>
<proteinExistence type="inferred from homology"/>
<dbReference type="SMART" id="SM00355">
    <property type="entry name" value="ZnF_C2H2"/>
    <property type="match status" value="4"/>
</dbReference>
<feature type="domain" description="C2H2-type" evidence="10">
    <location>
        <begin position="75"/>
        <end position="97"/>
    </location>
</feature>
<dbReference type="EMBL" id="HBUF01121300">
    <property type="protein sequence ID" value="CAG6642205.1"/>
    <property type="molecule type" value="Transcribed_RNA"/>
</dbReference>
<dbReference type="InterPro" id="IPR041661">
    <property type="entry name" value="ZN622/Rei1/Reh1_Znf-C2H2"/>
</dbReference>
<dbReference type="InterPro" id="IPR003604">
    <property type="entry name" value="Matrin/U1-like-C_Znf_C2H2"/>
</dbReference>
<dbReference type="GO" id="GO:0008270">
    <property type="term" value="F:zinc ion binding"/>
    <property type="evidence" value="ECO:0007669"/>
    <property type="project" value="UniProtKB-KW"/>
</dbReference>
<keyword evidence="2" id="KW-0963">Cytoplasm</keyword>
<keyword evidence="5" id="KW-0677">Repeat</keyword>
<dbReference type="Gene3D" id="3.30.160.60">
    <property type="entry name" value="Classic Zinc Finger"/>
    <property type="match status" value="2"/>
</dbReference>
<dbReference type="EMBL" id="HBUF01121297">
    <property type="protein sequence ID" value="CAG6642202.1"/>
    <property type="molecule type" value="Transcribed_RNA"/>
</dbReference>
<evidence type="ECO:0000256" key="7">
    <source>
        <dbReference type="ARBA" id="ARBA00022833"/>
    </source>
</evidence>
<dbReference type="EMBL" id="HBUF01358194">
    <property type="protein sequence ID" value="CAG6719024.1"/>
    <property type="molecule type" value="Transcribed_RNA"/>
</dbReference>
<evidence type="ECO:0000256" key="9">
    <source>
        <dbReference type="SAM" id="MobiDB-lite"/>
    </source>
</evidence>
<feature type="domain" description="C2H2-type" evidence="10">
    <location>
        <begin position="12"/>
        <end position="34"/>
    </location>
</feature>